<comment type="caution">
    <text evidence="2">The sequence shown here is derived from an EMBL/GenBank/DDBJ whole genome shotgun (WGS) entry which is preliminary data.</text>
</comment>
<evidence type="ECO:0000313" key="3">
    <source>
        <dbReference type="Proteomes" id="UP001372338"/>
    </source>
</evidence>
<feature type="region of interest" description="Disordered" evidence="1">
    <location>
        <begin position="192"/>
        <end position="220"/>
    </location>
</feature>
<evidence type="ECO:0000313" key="2">
    <source>
        <dbReference type="EMBL" id="KAK7283365.1"/>
    </source>
</evidence>
<sequence length="220" mass="24452">MHAAWSSTRKEDLKIVSSADPDTNNVKSSSMSPEEPPQQNDDISKSGNMNEKTVSVVTLTGDNKGATMHVGSSSKKEGSIHIHRAYKTNQTEETTDDDEENSRNDSTEKDEAEKVIVNSNIQSINNSMMLHGSISGRDPGVRVILPQYSVAVPVPPQEPIKHAETHRKGEVNKLSYQPRPVIRRRCLRGLLLEPSDSEPDNPHKPRRHGCKVRCGEIRKD</sequence>
<dbReference type="PANTHER" id="PTHR33472:SF24">
    <property type="entry name" value="VEGETATIVE CELL WALL PROTEIN GP1-LIKE"/>
    <property type="match status" value="1"/>
</dbReference>
<evidence type="ECO:0000256" key="1">
    <source>
        <dbReference type="SAM" id="MobiDB-lite"/>
    </source>
</evidence>
<gene>
    <name evidence="2" type="ORF">RIF29_12828</name>
</gene>
<feature type="region of interest" description="Disordered" evidence="1">
    <location>
        <begin position="1"/>
        <end position="112"/>
    </location>
</feature>
<organism evidence="2 3">
    <name type="scientific">Crotalaria pallida</name>
    <name type="common">Smooth rattlebox</name>
    <name type="synonym">Crotalaria striata</name>
    <dbReference type="NCBI Taxonomy" id="3830"/>
    <lineage>
        <taxon>Eukaryota</taxon>
        <taxon>Viridiplantae</taxon>
        <taxon>Streptophyta</taxon>
        <taxon>Embryophyta</taxon>
        <taxon>Tracheophyta</taxon>
        <taxon>Spermatophyta</taxon>
        <taxon>Magnoliopsida</taxon>
        <taxon>eudicotyledons</taxon>
        <taxon>Gunneridae</taxon>
        <taxon>Pentapetalae</taxon>
        <taxon>rosids</taxon>
        <taxon>fabids</taxon>
        <taxon>Fabales</taxon>
        <taxon>Fabaceae</taxon>
        <taxon>Papilionoideae</taxon>
        <taxon>50 kb inversion clade</taxon>
        <taxon>genistoids sensu lato</taxon>
        <taxon>core genistoids</taxon>
        <taxon>Crotalarieae</taxon>
        <taxon>Crotalaria</taxon>
    </lineage>
</organism>
<feature type="compositionally biased region" description="Polar residues" evidence="1">
    <location>
        <begin position="38"/>
        <end position="61"/>
    </location>
</feature>
<proteinExistence type="predicted"/>
<keyword evidence="3" id="KW-1185">Reference proteome</keyword>
<dbReference type="AlphaFoldDB" id="A0AAN9INL4"/>
<reference evidence="2 3" key="1">
    <citation type="submission" date="2024-01" db="EMBL/GenBank/DDBJ databases">
        <title>The genomes of 5 underutilized Papilionoideae crops provide insights into root nodulation and disease resistanc.</title>
        <authorList>
            <person name="Yuan L."/>
        </authorList>
    </citation>
    <scope>NUCLEOTIDE SEQUENCE [LARGE SCALE GENOMIC DNA]</scope>
    <source>
        <strain evidence="2">ZHUSHIDOU_FW_LH</strain>
        <tissue evidence="2">Leaf</tissue>
    </source>
</reference>
<dbReference type="EMBL" id="JAYWIO010000002">
    <property type="protein sequence ID" value="KAK7283365.1"/>
    <property type="molecule type" value="Genomic_DNA"/>
</dbReference>
<dbReference type="Proteomes" id="UP001372338">
    <property type="component" value="Unassembled WGS sequence"/>
</dbReference>
<dbReference type="PANTHER" id="PTHR33472">
    <property type="entry name" value="OS01G0106600 PROTEIN"/>
    <property type="match status" value="1"/>
</dbReference>
<feature type="compositionally biased region" description="Basic and acidic residues" evidence="1">
    <location>
        <begin position="101"/>
        <end position="112"/>
    </location>
</feature>
<accession>A0AAN9INL4</accession>
<name>A0AAN9INL4_CROPI</name>
<protein>
    <submittedName>
        <fullName evidence="2">Uncharacterized protein</fullName>
    </submittedName>
</protein>